<name>A0A238HJ91_9NEIS</name>
<evidence type="ECO:0000313" key="2">
    <source>
        <dbReference type="EMBL" id="SNB84874.1"/>
    </source>
</evidence>
<sequence>MSIYFDYVIQTFFDDSIHETVPQTAQTITAEQHQAFLNALNQGAYITQDLQIVPRPSTAHVWQNGKWHLDKQAQQAAFQAAKTAKLAELNAAAQRYINRKAGVDNLPDFEVQTWAIQAIEAKAWHNDKNADTPTLDGIAAARGIKPDTLKQKAYEKAIAFEALAAHTVGIRQAVETLIKKAKDLEELNAIEFDFRDEA</sequence>
<dbReference type="AlphaFoldDB" id="A0A238HJ91"/>
<gene>
    <name evidence="1" type="ORF">KEBURONENSIS_02124</name>
    <name evidence="2" type="ORF">KEBURONENSIS_02132</name>
</gene>
<organism evidence="1">
    <name type="scientific">Kingella negevensis</name>
    <dbReference type="NCBI Taxonomy" id="1522312"/>
    <lineage>
        <taxon>Bacteria</taxon>
        <taxon>Pseudomonadati</taxon>
        <taxon>Pseudomonadota</taxon>
        <taxon>Betaproteobacteria</taxon>
        <taxon>Neisseriales</taxon>
        <taxon>Neisseriaceae</taxon>
        <taxon>Kingella</taxon>
    </lineage>
</organism>
<dbReference type="OrthoDB" id="8821413at2"/>
<keyword evidence="3" id="KW-1185">Reference proteome</keyword>
<accession>A0A238HJ91</accession>
<evidence type="ECO:0000313" key="3">
    <source>
        <dbReference type="Proteomes" id="UP000215450"/>
    </source>
</evidence>
<dbReference type="RefSeq" id="WP_095063540.1">
    <property type="nucleotide sequence ID" value="NZ_FXUV02000088.1"/>
</dbReference>
<dbReference type="Proteomes" id="UP000215450">
    <property type="component" value="Unassembled WGS sequence"/>
</dbReference>
<protein>
    <submittedName>
        <fullName evidence="1">Uncharacterized protein</fullName>
    </submittedName>
</protein>
<dbReference type="EMBL" id="FXUV01000086">
    <property type="protein sequence ID" value="SMQ13651.1"/>
    <property type="molecule type" value="Genomic_DNA"/>
</dbReference>
<evidence type="ECO:0000313" key="1">
    <source>
        <dbReference type="EMBL" id="SMQ13651.1"/>
    </source>
</evidence>
<reference evidence="3" key="2">
    <citation type="submission" date="2017-06" db="EMBL/GenBank/DDBJ databases">
        <authorList>
            <person name="Laurent S."/>
        </authorList>
    </citation>
    <scope>NUCLEOTIDE SEQUENCE [LARGE SCALE GENOMIC DNA]</scope>
</reference>
<reference evidence="2" key="3">
    <citation type="submission" date="2017-06" db="EMBL/GenBank/DDBJ databases">
        <authorList>
            <person name="Kim H.J."/>
            <person name="Triplett B.A."/>
        </authorList>
    </citation>
    <scope>NUCLEOTIDE SEQUENCE [LARGE SCALE GENOMIC DNA]</scope>
    <source>
        <strain evidence="2">Kingella_eburonensis</strain>
    </source>
</reference>
<proteinExistence type="predicted"/>
<dbReference type="EMBL" id="FXUV02000088">
    <property type="protein sequence ID" value="SNB84874.1"/>
    <property type="molecule type" value="Genomic_DNA"/>
</dbReference>
<reference evidence="1" key="1">
    <citation type="submission" date="2017-05" db="EMBL/GenBank/DDBJ databases">
        <authorList>
            <person name="Song R."/>
            <person name="Chenine A.L."/>
            <person name="Ruprecht R.M."/>
        </authorList>
    </citation>
    <scope>NUCLEOTIDE SEQUENCE</scope>
    <source>
        <strain evidence="1">Kingella_eburonensis</strain>
    </source>
</reference>